<evidence type="ECO:0000256" key="5">
    <source>
        <dbReference type="SAM" id="Phobius"/>
    </source>
</evidence>
<keyword evidence="4 5" id="KW-0472">Membrane</keyword>
<dbReference type="PRINTS" id="PR00237">
    <property type="entry name" value="GPCRRHODOPSN"/>
</dbReference>
<dbReference type="PROSITE" id="PS50262">
    <property type="entry name" value="G_PROTEIN_RECEP_F1_2"/>
    <property type="match status" value="1"/>
</dbReference>
<dbReference type="InterPro" id="IPR017452">
    <property type="entry name" value="GPCR_Rhodpsn_7TM"/>
</dbReference>
<dbReference type="GO" id="GO:0016020">
    <property type="term" value="C:membrane"/>
    <property type="evidence" value="ECO:0007669"/>
    <property type="project" value="UniProtKB-SubCell"/>
</dbReference>
<dbReference type="Pfam" id="PF00001">
    <property type="entry name" value="7tm_1"/>
    <property type="match status" value="1"/>
</dbReference>
<evidence type="ECO:0000256" key="4">
    <source>
        <dbReference type="ARBA" id="ARBA00023136"/>
    </source>
</evidence>
<evidence type="ECO:0000256" key="3">
    <source>
        <dbReference type="ARBA" id="ARBA00022989"/>
    </source>
</evidence>
<dbReference type="Gene3D" id="1.20.1070.10">
    <property type="entry name" value="Rhodopsin 7-helix transmembrane proteins"/>
    <property type="match status" value="1"/>
</dbReference>
<feature type="transmembrane region" description="Helical" evidence="5">
    <location>
        <begin position="311"/>
        <end position="330"/>
    </location>
</feature>
<dbReference type="InterPro" id="IPR052954">
    <property type="entry name" value="GPCR-Ligand_Int"/>
</dbReference>
<evidence type="ECO:0000313" key="8">
    <source>
        <dbReference type="Proteomes" id="UP001626550"/>
    </source>
</evidence>
<keyword evidence="2 5" id="KW-0812">Transmembrane</keyword>
<dbReference type="SUPFAM" id="SSF81321">
    <property type="entry name" value="Family A G protein-coupled receptor-like"/>
    <property type="match status" value="1"/>
</dbReference>
<accession>A0ABD2QK72</accession>
<evidence type="ECO:0000259" key="6">
    <source>
        <dbReference type="PROSITE" id="PS50262"/>
    </source>
</evidence>
<evidence type="ECO:0000256" key="2">
    <source>
        <dbReference type="ARBA" id="ARBA00022692"/>
    </source>
</evidence>
<dbReference type="InterPro" id="IPR000276">
    <property type="entry name" value="GPCR_Rhodpsn"/>
</dbReference>
<proteinExistence type="predicted"/>
<keyword evidence="3 5" id="KW-1133">Transmembrane helix</keyword>
<feature type="transmembrane region" description="Helical" evidence="5">
    <location>
        <begin position="350"/>
        <end position="372"/>
    </location>
</feature>
<evidence type="ECO:0000313" key="7">
    <source>
        <dbReference type="EMBL" id="KAL3319892.1"/>
    </source>
</evidence>
<dbReference type="EMBL" id="JBJKFK010000092">
    <property type="protein sequence ID" value="KAL3319892.1"/>
    <property type="molecule type" value="Genomic_DNA"/>
</dbReference>
<dbReference type="Proteomes" id="UP001626550">
    <property type="component" value="Unassembled WGS sequence"/>
</dbReference>
<gene>
    <name evidence="7" type="ORF">Ciccas_001423</name>
</gene>
<reference evidence="7 8" key="1">
    <citation type="submission" date="2024-11" db="EMBL/GenBank/DDBJ databases">
        <title>Adaptive evolution of stress response genes in parasites aligns with host niche diversity.</title>
        <authorList>
            <person name="Hahn C."/>
            <person name="Resl P."/>
        </authorList>
    </citation>
    <scope>NUCLEOTIDE SEQUENCE [LARGE SCALE GENOMIC DNA]</scope>
    <source>
        <strain evidence="7">EGGRZ-B1_66</strain>
        <tissue evidence="7">Body</tissue>
    </source>
</reference>
<organism evidence="7 8">
    <name type="scientific">Cichlidogyrus casuarinus</name>
    <dbReference type="NCBI Taxonomy" id="1844966"/>
    <lineage>
        <taxon>Eukaryota</taxon>
        <taxon>Metazoa</taxon>
        <taxon>Spiralia</taxon>
        <taxon>Lophotrochozoa</taxon>
        <taxon>Platyhelminthes</taxon>
        <taxon>Monogenea</taxon>
        <taxon>Monopisthocotylea</taxon>
        <taxon>Dactylogyridea</taxon>
        <taxon>Ancyrocephalidae</taxon>
        <taxon>Cichlidogyrus</taxon>
    </lineage>
</organism>
<dbReference type="AlphaFoldDB" id="A0ABD2QK72"/>
<protein>
    <recommendedName>
        <fullName evidence="6">G-protein coupled receptors family 1 profile domain-containing protein</fullName>
    </recommendedName>
</protein>
<feature type="transmembrane region" description="Helical" evidence="5">
    <location>
        <begin position="165"/>
        <end position="185"/>
    </location>
</feature>
<dbReference type="PANTHER" id="PTHR46641">
    <property type="entry name" value="FMRFAMIDE RECEPTOR-RELATED"/>
    <property type="match status" value="1"/>
</dbReference>
<feature type="transmembrane region" description="Helical" evidence="5">
    <location>
        <begin position="206"/>
        <end position="224"/>
    </location>
</feature>
<dbReference type="PANTHER" id="PTHR46641:SF2">
    <property type="entry name" value="FMRFAMIDE RECEPTOR"/>
    <property type="match status" value="1"/>
</dbReference>
<feature type="transmembrane region" description="Helical" evidence="5">
    <location>
        <begin position="256"/>
        <end position="279"/>
    </location>
</feature>
<feature type="transmembrane region" description="Helical" evidence="5">
    <location>
        <begin position="12"/>
        <end position="45"/>
    </location>
</feature>
<keyword evidence="8" id="KW-1185">Reference proteome</keyword>
<feature type="domain" description="G-protein coupled receptors family 1 profile" evidence="6">
    <location>
        <begin position="84"/>
        <end position="369"/>
    </location>
</feature>
<evidence type="ECO:0000256" key="1">
    <source>
        <dbReference type="ARBA" id="ARBA00004370"/>
    </source>
</evidence>
<name>A0ABD2QK72_9PLAT</name>
<comment type="subcellular location">
    <subcellularLocation>
        <location evidence="1">Membrane</location>
    </subcellularLocation>
</comment>
<feature type="transmembrane region" description="Helical" evidence="5">
    <location>
        <begin position="101"/>
        <end position="122"/>
    </location>
</feature>
<sequence>MENSPDAELDQFVYWIWAVCGSIVCAIGFVGNSMTVYVILFSWLYKRKEWLSFVPSRTSSTRKRTETLSESLESKFSATYEVEKHTIVSRRDLKLKKFGRSAAAVFLFGLAIFDNLVLVTFLRCFSLRHWFSNNSKCSAICENFESSEEVYKCFADCEDENLHRVYVVALVAHTGVVLTTVTFTVERYLAVKYPLQRFIGLIGNRERAIFIMGVVTLLSILYNIPRMMERIKWTENQDKHGMFASSEKYKFWYKKVIYTVFMFIIPCLILLILNIRLMLMVRKPRERKIRNDKHPNKIAIIRKSNRHSNHMTILVISVVSVFLISQSLILADEVLSLFSDPGEEDRVKPFSVIAQVMAPINSASNFFLYCCISRPFRQAFILSLSTFKIG</sequence>
<comment type="caution">
    <text evidence="7">The sequence shown here is derived from an EMBL/GenBank/DDBJ whole genome shotgun (WGS) entry which is preliminary data.</text>
</comment>